<protein>
    <recommendedName>
        <fullName evidence="8">Glycosyltransferase RgtA/B/C/D-like domain-containing protein</fullName>
    </recommendedName>
</protein>
<evidence type="ECO:0000256" key="7">
    <source>
        <dbReference type="ARBA" id="ARBA00023136"/>
    </source>
</evidence>
<evidence type="ECO:0000256" key="5">
    <source>
        <dbReference type="ARBA" id="ARBA00022692"/>
    </source>
</evidence>
<sequence>MQLLFRTAHAPVVPTAPAVAAEVRARQLNYYALALAAVLALGTFFRLFHYFHNRSLFIDELFLSINLIKLGFRDLLTGPFMYEQKAPIGYLWAVKLCVTLFGKQEAALRLFPLLCGLGALFGFVPVARHFLRPWGVVVAVGILALSAPCIYHSVEAKQYSTELCAAVLALLLYTRFGAASRVGPLLLWGLLGAGLLLFSFSVIFVLAGIASVVVLDTVLRKEWKRAALACLPGAIWLVGFALQYHFFISKYPQSAWLIDFFRTQNDGFMPVAGPLLGTLKWVAAKFYFLFLHPLGLLLSLDGPLQPLADGPWKHLFKMGFLPAVFTTAGLVLLARRQPLTLALLTLPIGLALAASALAIYPFYERFTLVFAPALALILAYGVQRMLARERRYRLVAAAVAGLVLLPALVNSARQVARPTLIMNAETNRDVLLFVNEHFQPGDAVYVFWNMRQAYEYYQDAYQLKYTAIPGSRVKNGTHNQAEYFQRLLPDFQGLAGKKRLWFIYNDVNRDAIGDFAGRPAWYHRPEFNPSGMLKTYFAQRGRAVLHYQSPREPHPATPHAAELFVLND</sequence>
<evidence type="ECO:0000259" key="8">
    <source>
        <dbReference type="Pfam" id="PF13231"/>
    </source>
</evidence>
<comment type="subcellular location">
    <subcellularLocation>
        <location evidence="1">Cell membrane</location>
        <topology evidence="1">Multi-pass membrane protein</topology>
    </subcellularLocation>
</comment>
<proteinExistence type="predicted"/>
<comment type="caution">
    <text evidence="9">The sequence shown here is derived from an EMBL/GenBank/DDBJ whole genome shotgun (WGS) entry which is preliminary data.</text>
</comment>
<keyword evidence="4" id="KW-0808">Transferase</keyword>
<dbReference type="EMBL" id="VTWU01000008">
    <property type="protein sequence ID" value="KAA9325868.1"/>
    <property type="molecule type" value="Genomic_DNA"/>
</dbReference>
<keyword evidence="7" id="KW-0472">Membrane</keyword>
<dbReference type="InterPro" id="IPR050297">
    <property type="entry name" value="LipidA_mod_glycosyltrf_83"/>
</dbReference>
<keyword evidence="5" id="KW-0812">Transmembrane</keyword>
<keyword evidence="6" id="KW-1133">Transmembrane helix</keyword>
<dbReference type="RefSeq" id="WP_151080579.1">
    <property type="nucleotide sequence ID" value="NZ_CP047647.1"/>
</dbReference>
<dbReference type="GO" id="GO:0005886">
    <property type="term" value="C:plasma membrane"/>
    <property type="evidence" value="ECO:0007669"/>
    <property type="project" value="UniProtKB-SubCell"/>
</dbReference>
<evidence type="ECO:0000256" key="1">
    <source>
        <dbReference type="ARBA" id="ARBA00004651"/>
    </source>
</evidence>
<dbReference type="PANTHER" id="PTHR33908">
    <property type="entry name" value="MANNOSYLTRANSFERASE YKCB-RELATED"/>
    <property type="match status" value="1"/>
</dbReference>
<organism evidence="9 10">
    <name type="scientific">Hymenobacter busanensis</name>
    <dbReference type="NCBI Taxonomy" id="2607656"/>
    <lineage>
        <taxon>Bacteria</taxon>
        <taxon>Pseudomonadati</taxon>
        <taxon>Bacteroidota</taxon>
        <taxon>Cytophagia</taxon>
        <taxon>Cytophagales</taxon>
        <taxon>Hymenobacteraceae</taxon>
        <taxon>Hymenobacter</taxon>
    </lineage>
</organism>
<evidence type="ECO:0000313" key="10">
    <source>
        <dbReference type="Proteomes" id="UP000326380"/>
    </source>
</evidence>
<dbReference type="InterPro" id="IPR038731">
    <property type="entry name" value="RgtA/B/C-like"/>
</dbReference>
<evidence type="ECO:0000256" key="4">
    <source>
        <dbReference type="ARBA" id="ARBA00022679"/>
    </source>
</evidence>
<dbReference type="AlphaFoldDB" id="A0A7L4ZVQ1"/>
<keyword evidence="10" id="KW-1185">Reference proteome</keyword>
<dbReference type="Pfam" id="PF13231">
    <property type="entry name" value="PMT_2"/>
    <property type="match status" value="1"/>
</dbReference>
<dbReference type="PANTHER" id="PTHR33908:SF11">
    <property type="entry name" value="MEMBRANE PROTEIN"/>
    <property type="match status" value="1"/>
</dbReference>
<evidence type="ECO:0000256" key="2">
    <source>
        <dbReference type="ARBA" id="ARBA00022475"/>
    </source>
</evidence>
<evidence type="ECO:0000256" key="3">
    <source>
        <dbReference type="ARBA" id="ARBA00022676"/>
    </source>
</evidence>
<evidence type="ECO:0000313" key="9">
    <source>
        <dbReference type="EMBL" id="KAA9325868.1"/>
    </source>
</evidence>
<name>A0A7L4ZVQ1_9BACT</name>
<dbReference type="Proteomes" id="UP000326380">
    <property type="component" value="Unassembled WGS sequence"/>
</dbReference>
<gene>
    <name evidence="9" type="ORF">F0P96_19070</name>
</gene>
<evidence type="ECO:0000256" key="6">
    <source>
        <dbReference type="ARBA" id="ARBA00022989"/>
    </source>
</evidence>
<dbReference type="GO" id="GO:0016763">
    <property type="term" value="F:pentosyltransferase activity"/>
    <property type="evidence" value="ECO:0007669"/>
    <property type="project" value="TreeGrafter"/>
</dbReference>
<accession>A0A7L4ZVQ1</accession>
<keyword evidence="3" id="KW-0328">Glycosyltransferase</keyword>
<dbReference type="GO" id="GO:0009103">
    <property type="term" value="P:lipopolysaccharide biosynthetic process"/>
    <property type="evidence" value="ECO:0007669"/>
    <property type="project" value="UniProtKB-ARBA"/>
</dbReference>
<keyword evidence="2" id="KW-1003">Cell membrane</keyword>
<feature type="domain" description="Glycosyltransferase RgtA/B/C/D-like" evidence="8">
    <location>
        <begin position="86"/>
        <end position="240"/>
    </location>
</feature>
<reference evidence="9 10" key="1">
    <citation type="submission" date="2019-09" db="EMBL/GenBank/DDBJ databases">
        <title>Genome sequence of Hymenobacter sp. M3.</title>
        <authorList>
            <person name="Srinivasan S."/>
        </authorList>
    </citation>
    <scope>NUCLEOTIDE SEQUENCE [LARGE SCALE GENOMIC DNA]</scope>
    <source>
        <strain evidence="9 10">M3</strain>
    </source>
</reference>